<organism evidence="2">
    <name type="scientific">uncultured Gemmatimonadaceae bacterium</name>
    <dbReference type="NCBI Taxonomy" id="246130"/>
    <lineage>
        <taxon>Bacteria</taxon>
        <taxon>Pseudomonadati</taxon>
        <taxon>Gemmatimonadota</taxon>
        <taxon>Gemmatimonadia</taxon>
        <taxon>Gemmatimonadales</taxon>
        <taxon>Gemmatimonadaceae</taxon>
        <taxon>environmental samples</taxon>
    </lineage>
</organism>
<feature type="compositionally biased region" description="Basic residues" evidence="1">
    <location>
        <begin position="251"/>
        <end position="263"/>
    </location>
</feature>
<feature type="region of interest" description="Disordered" evidence="1">
    <location>
        <begin position="1"/>
        <end position="51"/>
    </location>
</feature>
<feature type="compositionally biased region" description="Low complexity" evidence="1">
    <location>
        <begin position="10"/>
        <end position="32"/>
    </location>
</feature>
<feature type="non-terminal residue" evidence="2">
    <location>
        <position position="1"/>
    </location>
</feature>
<protein>
    <submittedName>
        <fullName evidence="2">Uncharacterized protein</fullName>
    </submittedName>
</protein>
<sequence length="341" mass="34366">GRRRPLLGTARAGVAAPVSRAPAVPARAGHAAAARDHAGGGDDPPAHHLAGGVHAGRVVAGWAGVAGARLVRGRGVGARAGGGRRAVGLRPPRRRLGAAAGCRLRPGHPARSAARLLRPRAHRALPGGDVRGGRAGAGRRAAGPRAGGRAGRGGGPPRAVHGAVEGAARLADDARPLVARPGGGCGARRMVRPVRGAAGAGGTGVPRAAAPGVAGRAGARLEPVPPDEPPAHRPAAQAAQAVPLQRPARVGAHRRARDRRGAHARVAARGWHQPARVLRHAVRPARAGRAGVAVQARVARGGGAHRHRPAALPVVRRRCARLRGGRHLDRLAPPAGAPDYL</sequence>
<feature type="compositionally biased region" description="Low complexity" evidence="1">
    <location>
        <begin position="233"/>
        <end position="250"/>
    </location>
</feature>
<feature type="region of interest" description="Disordered" evidence="1">
    <location>
        <begin position="227"/>
        <end position="268"/>
    </location>
</feature>
<proteinExistence type="predicted"/>
<feature type="compositionally biased region" description="Basic and acidic residues" evidence="1">
    <location>
        <begin position="33"/>
        <end position="46"/>
    </location>
</feature>
<dbReference type="AlphaFoldDB" id="A0A6J4KGY9"/>
<feature type="non-terminal residue" evidence="2">
    <location>
        <position position="341"/>
    </location>
</feature>
<gene>
    <name evidence="2" type="ORF">AVDCRST_MAG40-663</name>
</gene>
<feature type="region of interest" description="Disordered" evidence="1">
    <location>
        <begin position="121"/>
        <end position="159"/>
    </location>
</feature>
<reference evidence="2" key="1">
    <citation type="submission" date="2020-02" db="EMBL/GenBank/DDBJ databases">
        <authorList>
            <person name="Meier V. D."/>
        </authorList>
    </citation>
    <scope>NUCLEOTIDE SEQUENCE</scope>
    <source>
        <strain evidence="2">AVDCRST_MAG40</strain>
    </source>
</reference>
<accession>A0A6J4KGY9</accession>
<name>A0A6J4KGY9_9BACT</name>
<feature type="compositionally biased region" description="Gly residues" evidence="1">
    <location>
        <begin position="145"/>
        <end position="156"/>
    </location>
</feature>
<dbReference type="EMBL" id="CADCTX010000193">
    <property type="protein sequence ID" value="CAA9305848.1"/>
    <property type="molecule type" value="Genomic_DNA"/>
</dbReference>
<evidence type="ECO:0000313" key="2">
    <source>
        <dbReference type="EMBL" id="CAA9305848.1"/>
    </source>
</evidence>
<evidence type="ECO:0000256" key="1">
    <source>
        <dbReference type="SAM" id="MobiDB-lite"/>
    </source>
</evidence>